<dbReference type="GO" id="GO:0016746">
    <property type="term" value="F:acyltransferase activity"/>
    <property type="evidence" value="ECO:0007669"/>
    <property type="project" value="UniProtKB-KW"/>
</dbReference>
<dbReference type="CDD" id="cd04301">
    <property type="entry name" value="NAT_SF"/>
    <property type="match status" value="1"/>
</dbReference>
<protein>
    <submittedName>
        <fullName evidence="2">GNAT family N-acetyltransferase</fullName>
        <ecNumber evidence="2">2.3.1.-</ecNumber>
    </submittedName>
</protein>
<keyword evidence="2" id="KW-0808">Transferase</keyword>
<gene>
    <name evidence="2" type="ORF">RWD45_03860</name>
</gene>
<reference evidence="2 3" key="1">
    <citation type="submission" date="2023-10" db="EMBL/GenBank/DDBJ databases">
        <title>Virgibacillus soli CC-YMP-6 genome.</title>
        <authorList>
            <person name="Miliotis G."/>
            <person name="Sengupta P."/>
            <person name="Hameed A."/>
            <person name="Chuvochina M."/>
            <person name="Mcdonagh F."/>
            <person name="Simpson A.C."/>
            <person name="Singh N.K."/>
            <person name="Rekha P.D."/>
            <person name="Raman K."/>
            <person name="Hugenholtz P."/>
            <person name="Venkateswaran K."/>
        </authorList>
    </citation>
    <scope>NUCLEOTIDE SEQUENCE [LARGE SCALE GENOMIC DNA]</scope>
    <source>
        <strain evidence="2 3">CC-YMP-6</strain>
    </source>
</reference>
<keyword evidence="2" id="KW-0012">Acyltransferase</keyword>
<dbReference type="Proteomes" id="UP001275315">
    <property type="component" value="Unassembled WGS sequence"/>
</dbReference>
<accession>A0ABU5CNF7</accession>
<evidence type="ECO:0000259" key="1">
    <source>
        <dbReference type="PROSITE" id="PS51186"/>
    </source>
</evidence>
<comment type="caution">
    <text evidence="2">The sequence shown here is derived from an EMBL/GenBank/DDBJ whole genome shotgun (WGS) entry which is preliminary data.</text>
</comment>
<sequence length="196" mass="23451">MDWYDKLNDYFPAEEMKSKKHIDILLKEKGDIYHKDEGSNHVMIYAEFNDFTFVDYLWVSSKARGQGIGHLLLKKMKEKQKPILLEVEPIDYDDSDTEKRLRFYNRENFVHAQAIGYKPKSLETNKVNPMEILYWSPNNEETDQDIYNQVKMMYEKIHMYKAQEIYGKSKIEVDDVLMLDENRAINNLMKEVEMTE</sequence>
<keyword evidence="3" id="KW-1185">Reference proteome</keyword>
<dbReference type="Gene3D" id="3.40.630.30">
    <property type="match status" value="1"/>
</dbReference>
<dbReference type="SUPFAM" id="SSF55729">
    <property type="entry name" value="Acyl-CoA N-acyltransferases (Nat)"/>
    <property type="match status" value="1"/>
</dbReference>
<dbReference type="EC" id="2.3.1.-" evidence="2"/>
<dbReference type="PROSITE" id="PS51186">
    <property type="entry name" value="GNAT"/>
    <property type="match status" value="1"/>
</dbReference>
<proteinExistence type="predicted"/>
<dbReference type="Pfam" id="PF13508">
    <property type="entry name" value="Acetyltransf_7"/>
    <property type="match status" value="1"/>
</dbReference>
<dbReference type="InterPro" id="IPR000182">
    <property type="entry name" value="GNAT_dom"/>
</dbReference>
<evidence type="ECO:0000313" key="2">
    <source>
        <dbReference type="EMBL" id="MDY0407902.1"/>
    </source>
</evidence>
<evidence type="ECO:0000313" key="3">
    <source>
        <dbReference type="Proteomes" id="UP001275315"/>
    </source>
</evidence>
<organism evidence="2 3">
    <name type="scientific">Paracerasibacillus soli</name>
    <dbReference type="NCBI Taxonomy" id="480284"/>
    <lineage>
        <taxon>Bacteria</taxon>
        <taxon>Bacillati</taxon>
        <taxon>Bacillota</taxon>
        <taxon>Bacilli</taxon>
        <taxon>Bacillales</taxon>
        <taxon>Bacillaceae</taxon>
        <taxon>Paracerasibacillus</taxon>
    </lineage>
</organism>
<dbReference type="InterPro" id="IPR016181">
    <property type="entry name" value="Acyl_CoA_acyltransferase"/>
</dbReference>
<feature type="domain" description="N-acetyltransferase" evidence="1">
    <location>
        <begin position="1"/>
        <end position="135"/>
    </location>
</feature>
<name>A0ABU5CNF7_9BACI</name>
<dbReference type="RefSeq" id="WP_320378679.1">
    <property type="nucleotide sequence ID" value="NZ_JAWDIQ010000001.1"/>
</dbReference>
<dbReference type="EMBL" id="JAWDIQ010000001">
    <property type="protein sequence ID" value="MDY0407902.1"/>
    <property type="molecule type" value="Genomic_DNA"/>
</dbReference>